<dbReference type="PROSITE" id="PS51257">
    <property type="entry name" value="PROKAR_LIPOPROTEIN"/>
    <property type="match status" value="1"/>
</dbReference>
<feature type="domain" description="UBX" evidence="10">
    <location>
        <begin position="406"/>
        <end position="482"/>
    </location>
</feature>
<keyword evidence="2" id="KW-0833">Ubl conjugation pathway</keyword>
<dbReference type="CDD" id="cd10460">
    <property type="entry name" value="PUB_UBXD1"/>
    <property type="match status" value="1"/>
</dbReference>
<evidence type="ECO:0000259" key="10">
    <source>
        <dbReference type="PROSITE" id="PS50033"/>
    </source>
</evidence>
<dbReference type="OrthoDB" id="49605at2759"/>
<dbReference type="InterPro" id="IPR001012">
    <property type="entry name" value="UBX_dom"/>
</dbReference>
<feature type="chain" id="PRO_5029487949" description="UBX domain-containing protein 6" evidence="9">
    <location>
        <begin position="31"/>
        <end position="515"/>
    </location>
</feature>
<evidence type="ECO:0000256" key="4">
    <source>
        <dbReference type="ARBA" id="ARBA00059509"/>
    </source>
</evidence>
<dbReference type="SMART" id="SM00580">
    <property type="entry name" value="PUG"/>
    <property type="match status" value="1"/>
</dbReference>
<comment type="caution">
    <text evidence="11">The sequence shown here is derived from an EMBL/GenBank/DDBJ whole genome shotgun (WGS) entry which is preliminary data.</text>
</comment>
<evidence type="ECO:0000256" key="1">
    <source>
        <dbReference type="ARBA" id="ARBA00004170"/>
    </source>
</evidence>
<name>A0A7J6AKA6_AMEME</name>
<evidence type="ECO:0000256" key="5">
    <source>
        <dbReference type="ARBA" id="ARBA00065525"/>
    </source>
</evidence>
<dbReference type="PROSITE" id="PS50033">
    <property type="entry name" value="UBX"/>
    <property type="match status" value="1"/>
</dbReference>
<evidence type="ECO:0000313" key="11">
    <source>
        <dbReference type="EMBL" id="KAF4083263.1"/>
    </source>
</evidence>
<dbReference type="Gene3D" id="3.10.20.90">
    <property type="entry name" value="Phosphatidylinositol 3-kinase Catalytic Subunit, Chain A, domain 1"/>
    <property type="match status" value="1"/>
</dbReference>
<evidence type="ECO:0000256" key="8">
    <source>
        <dbReference type="SAM" id="MobiDB-lite"/>
    </source>
</evidence>
<evidence type="ECO:0000256" key="9">
    <source>
        <dbReference type="SAM" id="SignalP"/>
    </source>
</evidence>
<proteinExistence type="predicted"/>
<dbReference type="PANTHER" id="PTHR23153">
    <property type="entry name" value="UBX-RELATED"/>
    <property type="match status" value="1"/>
</dbReference>
<keyword evidence="9" id="KW-0732">Signal</keyword>
<sequence length="515" mass="57656">MDGFTCKALYSFKLLLALLLACSCTSRTLGDANTVLKICTSGAECVALTPVDVNKLLWQVLYVQSNVSYDFNITTITMKKFFEGIKRDIQFKSAGQGKKLTDDTSTKEAAGQTTNQVKPRAAPNESTKRAGAAALARIEQQHKPRPQTSHDAIRNQVKRELEAEAAATALENKSTDVEGSNAPVKEAACFSVSGVYFICPLTGEKLKKSERDTHIKEAILLRFAENPVEASVMMIHTFNKDREKVKGAIDIMSKYIDNICKNPTEEKYRKIKVSNKVFQEKVSVIEGSREFLQALGFESTVLPVDGQEDTEEFLVLAEQDAAALEQMKEKKEQLQNGEPVRAKLDRQAQAFRPSPHATRFELPPDFYNLSAEELKREQQLKSDLVERNAMLRTKVMREKDEQRERRKYNYALLRVRLPDGNILQGTFLAWDKVAVLYQFVRESLENGWQPFELMAPGSQKLKEDEDVALNEYSLAPAALLTFSWDAAVQADIAAAGGQSSSVLKPELLKNLQTLS</sequence>
<reference evidence="11 12" key="1">
    <citation type="submission" date="2020-02" db="EMBL/GenBank/DDBJ databases">
        <title>A chromosome-scale genome assembly of the black bullhead catfish (Ameiurus melas).</title>
        <authorList>
            <person name="Wen M."/>
            <person name="Zham M."/>
            <person name="Cabau C."/>
            <person name="Klopp C."/>
            <person name="Donnadieu C."/>
            <person name="Roques C."/>
            <person name="Bouchez O."/>
            <person name="Lampietro C."/>
            <person name="Jouanno E."/>
            <person name="Herpin A."/>
            <person name="Louis A."/>
            <person name="Berthelot C."/>
            <person name="Parey E."/>
            <person name="Roest-Crollius H."/>
            <person name="Braasch I."/>
            <person name="Postlethwait J."/>
            <person name="Robinson-Rechavi M."/>
            <person name="Echchiki A."/>
            <person name="Begum T."/>
            <person name="Montfort J."/>
            <person name="Schartl M."/>
            <person name="Bobe J."/>
            <person name="Guiguen Y."/>
        </authorList>
    </citation>
    <scope>NUCLEOTIDE SEQUENCE [LARGE SCALE GENOMIC DNA]</scope>
    <source>
        <strain evidence="11">M_S1</strain>
        <tissue evidence="11">Blood</tissue>
    </source>
</reference>
<accession>A0A7J6AKA6</accession>
<dbReference type="GO" id="GO:0005737">
    <property type="term" value="C:cytoplasm"/>
    <property type="evidence" value="ECO:0007669"/>
    <property type="project" value="TreeGrafter"/>
</dbReference>
<comment type="subunit">
    <text evidence="5">Interacts with VCP through the PUB domain (via C-terminus) and VIM motif (via N-terminus); the interaction is direct. Forms a ternary complex with CAV1 and VCP. Interacts with SYVN1. Interacts with HERPUD1. Interacts with VCPKMT. May interact with DERL1. Interacts with PLAA, VCP and YOD1; may form a complex involved in macroautophagy. Interacts with LMAN1.</text>
</comment>
<dbReference type="FunFam" id="3.10.20.90:FF:000185">
    <property type="entry name" value="UBX domain-containing protein 6"/>
    <property type="match status" value="1"/>
</dbReference>
<comment type="function">
    <text evidence="4">May negatively regulate the ATPase activity of VCP, an ATP-driven segregase that associates with different cofactors to control a wide variety of cellular processes. As a cofactor of VCP, it may play a role in the transport of CAV1 to lysosomes for degradation. It may also play a role in endoplasmic reticulum-associated degradation (ERAD) of misfolded proteins. Together with VCP and other cofactors, it may play a role in macroautophagy, regulating for instance the clearance of damaged lysosomes.</text>
</comment>
<dbReference type="Gene3D" id="1.20.58.2190">
    <property type="match status" value="1"/>
</dbReference>
<dbReference type="CDD" id="cd16119">
    <property type="entry name" value="UBX_UBXN6"/>
    <property type="match status" value="1"/>
</dbReference>
<dbReference type="Pfam" id="PF09409">
    <property type="entry name" value="PUB"/>
    <property type="match status" value="1"/>
</dbReference>
<dbReference type="InterPro" id="IPR018997">
    <property type="entry name" value="PUB_domain"/>
</dbReference>
<dbReference type="InterPro" id="IPR036339">
    <property type="entry name" value="PUB-like_dom_sf"/>
</dbReference>
<dbReference type="SMART" id="SM00166">
    <property type="entry name" value="UBX"/>
    <property type="match status" value="1"/>
</dbReference>
<feature type="region of interest" description="Disordered" evidence="8">
    <location>
        <begin position="96"/>
        <end position="134"/>
    </location>
</feature>
<protein>
    <recommendedName>
        <fullName evidence="6">UBX domain-containing protein 6</fullName>
    </recommendedName>
    <alternativeName>
        <fullName evidence="7">UBX domain-containing protein 1</fullName>
    </alternativeName>
</protein>
<evidence type="ECO:0000313" key="12">
    <source>
        <dbReference type="Proteomes" id="UP000593565"/>
    </source>
</evidence>
<keyword evidence="12" id="KW-1185">Reference proteome</keyword>
<evidence type="ECO:0000256" key="6">
    <source>
        <dbReference type="ARBA" id="ARBA00070523"/>
    </source>
</evidence>
<dbReference type="InterPro" id="IPR042774">
    <property type="entry name" value="UBXN6_PUB"/>
</dbReference>
<dbReference type="PANTHER" id="PTHR23153:SF38">
    <property type="entry name" value="UBX DOMAIN-CONTAINING PROTEIN 6"/>
    <property type="match status" value="1"/>
</dbReference>
<gene>
    <name evidence="11" type="ORF">AMELA_G00137880</name>
</gene>
<dbReference type="EMBL" id="JAAGNN010000011">
    <property type="protein sequence ID" value="KAF4083263.1"/>
    <property type="molecule type" value="Genomic_DNA"/>
</dbReference>
<feature type="signal peptide" evidence="9">
    <location>
        <begin position="1"/>
        <end position="30"/>
    </location>
</feature>
<dbReference type="InterPro" id="IPR029071">
    <property type="entry name" value="Ubiquitin-like_domsf"/>
</dbReference>
<evidence type="ECO:0000256" key="3">
    <source>
        <dbReference type="ARBA" id="ARBA00023136"/>
    </source>
</evidence>
<dbReference type="Pfam" id="PF00789">
    <property type="entry name" value="UBX"/>
    <property type="match status" value="1"/>
</dbReference>
<comment type="subcellular location">
    <subcellularLocation>
        <location evidence="1">Membrane</location>
        <topology evidence="1">Peripheral membrane protein</topology>
    </subcellularLocation>
</comment>
<dbReference type="GO" id="GO:0006950">
    <property type="term" value="P:response to stress"/>
    <property type="evidence" value="ECO:0007669"/>
    <property type="project" value="UniProtKB-ARBA"/>
</dbReference>
<dbReference type="GO" id="GO:0016020">
    <property type="term" value="C:membrane"/>
    <property type="evidence" value="ECO:0007669"/>
    <property type="project" value="UniProtKB-SubCell"/>
</dbReference>
<keyword evidence="3" id="KW-0472">Membrane</keyword>
<evidence type="ECO:0000256" key="7">
    <source>
        <dbReference type="ARBA" id="ARBA00075815"/>
    </source>
</evidence>
<evidence type="ECO:0000256" key="2">
    <source>
        <dbReference type="ARBA" id="ARBA00022786"/>
    </source>
</evidence>
<dbReference type="AlphaFoldDB" id="A0A7J6AKA6"/>
<organism evidence="11 12">
    <name type="scientific">Ameiurus melas</name>
    <name type="common">Black bullhead</name>
    <name type="synonym">Silurus melas</name>
    <dbReference type="NCBI Taxonomy" id="219545"/>
    <lineage>
        <taxon>Eukaryota</taxon>
        <taxon>Metazoa</taxon>
        <taxon>Chordata</taxon>
        <taxon>Craniata</taxon>
        <taxon>Vertebrata</taxon>
        <taxon>Euteleostomi</taxon>
        <taxon>Actinopterygii</taxon>
        <taxon>Neopterygii</taxon>
        <taxon>Teleostei</taxon>
        <taxon>Ostariophysi</taxon>
        <taxon>Siluriformes</taxon>
        <taxon>Ictaluridae</taxon>
        <taxon>Ameiurus</taxon>
    </lineage>
</organism>
<dbReference type="Proteomes" id="UP000593565">
    <property type="component" value="Unassembled WGS sequence"/>
</dbReference>
<dbReference type="SUPFAM" id="SSF54236">
    <property type="entry name" value="Ubiquitin-like"/>
    <property type="match status" value="1"/>
</dbReference>
<dbReference type="SUPFAM" id="SSF143503">
    <property type="entry name" value="PUG domain-like"/>
    <property type="match status" value="1"/>
</dbReference>